<dbReference type="GO" id="GO:0016887">
    <property type="term" value="F:ATP hydrolysis activity"/>
    <property type="evidence" value="ECO:0007669"/>
    <property type="project" value="InterPro"/>
</dbReference>
<dbReference type="PROSITE" id="PS00211">
    <property type="entry name" value="ABC_TRANSPORTER_1"/>
    <property type="match status" value="2"/>
</dbReference>
<evidence type="ECO:0000256" key="4">
    <source>
        <dbReference type="ARBA" id="ARBA00022741"/>
    </source>
</evidence>
<feature type="transmembrane region" description="Helical" evidence="9">
    <location>
        <begin position="127"/>
        <end position="145"/>
    </location>
</feature>
<feature type="transmembrane region" description="Helical" evidence="9">
    <location>
        <begin position="1290"/>
        <end position="1312"/>
    </location>
</feature>
<feature type="transmembrane region" description="Helical" evidence="9">
    <location>
        <begin position="157"/>
        <end position="179"/>
    </location>
</feature>
<dbReference type="InterPro" id="IPR036640">
    <property type="entry name" value="ABC1_TM_sf"/>
</dbReference>
<feature type="region of interest" description="Disordered" evidence="8">
    <location>
        <begin position="689"/>
        <end position="728"/>
    </location>
</feature>
<dbReference type="GO" id="GO:0005524">
    <property type="term" value="F:ATP binding"/>
    <property type="evidence" value="ECO:0007669"/>
    <property type="project" value="UniProtKB-KW"/>
</dbReference>
<feature type="compositionally biased region" description="Low complexity" evidence="8">
    <location>
        <begin position="695"/>
        <end position="709"/>
    </location>
</feature>
<feature type="transmembrane region" description="Helical" evidence="9">
    <location>
        <begin position="1014"/>
        <end position="1032"/>
    </location>
</feature>
<protein>
    <recommendedName>
        <fullName evidence="14">Multidrug resistance-associated ABC transporter</fullName>
    </recommendedName>
</protein>
<evidence type="ECO:0000256" key="7">
    <source>
        <dbReference type="ARBA" id="ARBA00023136"/>
    </source>
</evidence>
<dbReference type="Gene3D" id="1.20.1560.10">
    <property type="entry name" value="ABC transporter type 1, transmembrane domain"/>
    <property type="match status" value="2"/>
</dbReference>
<feature type="transmembrane region" description="Helical" evidence="9">
    <location>
        <begin position="1318"/>
        <end position="1339"/>
    </location>
</feature>
<dbReference type="InterPro" id="IPR050173">
    <property type="entry name" value="ABC_transporter_C-like"/>
</dbReference>
<dbReference type="InterPro" id="IPR017871">
    <property type="entry name" value="ABC_transporter-like_CS"/>
</dbReference>
<sequence>MGLCDDDSPLDFGSPCIRASWSAFLPAALVFALCVSAVPLTRPIRRLLRPLGAPFQSYLTLHEAEAIDITAVAGEPGLDDEDRVDSIEVPGLVPVWRTVVFVFVGIVQAFFWVAAGAFGLYNDQENVWSGVFSLVVAASWMYTVLRPIARPTATPPYDMFALYLAFFFTSILQLGGVIFDHSVLGVSLPSALTLTALSANLVVIFVLLTVILSMPLDTPSNRVNKKDIGFSVSPEDYTSLWGWVSFSWVYPLINRGRYTTLNEKDVWNLSPTMQSRPVFVKFSSITGTKLLWRLWKANSLDLILDFALTFVSVIFNYAGPFFLKRILDLIGLKEPTPESRTRAYIYAFLAFACSVGKAQADVQHLWFGRRGASRMRSELMASIYDKALKRKDFSGIVSKDTKAEAAKEPPSNGVETKESKRQAKAKKKHDKEKAAKADEPKAGADVGKIVNLMAGDANRVSQTISSLYFIYGAPFEIIIASIFLYQLLGLSAFAGFLILLAGWPLNSFIARRSIRIQKGVLSARDKRMGVLNELIGAVKFIKFFAWEERWIDRALDAREAEMKWMVKARVNSVMFYLLWTCAPILVSIISFTVYVLRGNELDIPTAFTAIALFNMIRAPLNVIPSWIVQILQTGIALNRISVYLDEEEVTDQVSSLKKDRSEPLLPGAEDEGLGLENASFKWNEVTENVDTKGKTANGSSAPASPTGSGDETDTVVDDGASEHSASEIGDRKFELKDLTIKFPESELTVVTGPTASGKTALLLSILGELTLLSGRIIMSKEPSRVDEHGLMHCISYAAQSPWLRHQSIKDNILFGYPYDEERYNDVIECCALSPDLAILEDGDATEIGARGVSLSGGQKARVALARAVYARTKYVLLDDPLSAVDSHTSWFLYERLLRGPLLANRTVILVTHHVELVLPGAFYLVRMLDGRIDTQGTVKDLRAQGVLDAIEHDSTVETYKEEIKEAEEAATNDVDATESADSPKKPRKLIKDEHREVGGVKWSIYNSYLQASSYWTWAFLGFLIVVIQLLGISEKLWIKTWGEAYRDNSTEVIPSMYTFTTFAAQEHQSTMDGYSLHHLHLSTYQTAPPTGLFGIHWPDAAEHPLFYVGIYAAIGLASGLASVLSVTAQYTGALRASRLLFKQLLVTVVRATFRFHDTTPTGRLLNRFGKDVETIDSSLAGSLQAVNSSLAGFFASIIAVAVVFPAFLIPAVFIGIGYRELAIGYLNTGRDLRRMESNTRSPIFSDFGELLEGIVTVRAFSAEKRFLNNLHIKIDTTTKMWYTFWMTNRWLLLNFDVLGALAVLVTTLFSVATLTNGAGLAGLCITSAMAFTSSVYWACRFWTALELDLNSVERVVEYLNLPQEPPAVIESNRVPAYWPSSSNNDSLINVENLEIKYAPDLPAVLHGISFTLKAGERVGLLGRTGSGKSTLAMSILRFVDPTSGRILIDGIDISTIGTHDLRSRLTFIPQDATLFSGTLRDNLDPFHEHEDAECLDVLRRVHMITDSPHTSQRASASSSRATSRAPSITNVERADTDAASTAGTSTTDIDAKTAVGLDTKVSAGGTNFSQGQRQLIAMARALLRRSAIIVLDEATSSIDFATDAKIQTTIREEFSGSLLLTVAHRLRTVIDYDRLIVLDKGQIAEMDTPWNLINKSDGIFRGMCLKSGSFGELELAAKEKAMLLD</sequence>
<feature type="transmembrane region" description="Helical" evidence="9">
    <location>
        <begin position="191"/>
        <end position="216"/>
    </location>
</feature>
<dbReference type="InterPro" id="IPR027417">
    <property type="entry name" value="P-loop_NTPase"/>
</dbReference>
<evidence type="ECO:0000256" key="1">
    <source>
        <dbReference type="ARBA" id="ARBA00004370"/>
    </source>
</evidence>
<keyword evidence="6 9" id="KW-1133">Transmembrane helix</keyword>
<dbReference type="SUPFAM" id="SSF52540">
    <property type="entry name" value="P-loop containing nucleoside triphosphate hydrolases"/>
    <property type="match status" value="2"/>
</dbReference>
<feature type="transmembrane region" description="Helical" evidence="9">
    <location>
        <begin position="573"/>
        <end position="596"/>
    </location>
</feature>
<dbReference type="Pfam" id="PF00005">
    <property type="entry name" value="ABC_tran"/>
    <property type="match status" value="2"/>
</dbReference>
<proteinExistence type="predicted"/>
<feature type="transmembrane region" description="Helical" evidence="9">
    <location>
        <begin position="467"/>
        <end position="485"/>
    </location>
</feature>
<evidence type="ECO:0000256" key="5">
    <source>
        <dbReference type="ARBA" id="ARBA00022840"/>
    </source>
</evidence>
<feature type="domain" description="ABC transporter" evidence="10">
    <location>
        <begin position="1388"/>
        <end position="1665"/>
    </location>
</feature>
<evidence type="ECO:0000313" key="13">
    <source>
        <dbReference type="Proteomes" id="UP000054270"/>
    </source>
</evidence>
<organism evidence="12 13">
    <name type="scientific">Hypholoma sublateritium (strain FD-334 SS-4)</name>
    <dbReference type="NCBI Taxonomy" id="945553"/>
    <lineage>
        <taxon>Eukaryota</taxon>
        <taxon>Fungi</taxon>
        <taxon>Dikarya</taxon>
        <taxon>Basidiomycota</taxon>
        <taxon>Agaricomycotina</taxon>
        <taxon>Agaricomycetes</taxon>
        <taxon>Agaricomycetidae</taxon>
        <taxon>Agaricales</taxon>
        <taxon>Agaricineae</taxon>
        <taxon>Strophariaceae</taxon>
        <taxon>Hypholoma</taxon>
    </lineage>
</organism>
<dbReference type="PROSITE" id="PS50929">
    <property type="entry name" value="ABC_TM1F"/>
    <property type="match status" value="2"/>
</dbReference>
<dbReference type="PANTHER" id="PTHR24223">
    <property type="entry name" value="ATP-BINDING CASSETTE SUB-FAMILY C"/>
    <property type="match status" value="1"/>
</dbReference>
<dbReference type="InterPro" id="IPR011527">
    <property type="entry name" value="ABC1_TM_dom"/>
</dbReference>
<dbReference type="SUPFAM" id="SSF90123">
    <property type="entry name" value="ABC transporter transmembrane region"/>
    <property type="match status" value="2"/>
</dbReference>
<evidence type="ECO:0000256" key="8">
    <source>
        <dbReference type="SAM" id="MobiDB-lite"/>
    </source>
</evidence>
<dbReference type="PANTHER" id="PTHR24223:SF415">
    <property type="entry name" value="FI20190P1"/>
    <property type="match status" value="1"/>
</dbReference>
<evidence type="ECO:0000256" key="3">
    <source>
        <dbReference type="ARBA" id="ARBA00022692"/>
    </source>
</evidence>
<dbReference type="OrthoDB" id="6500128at2759"/>
<dbReference type="SMART" id="SM00382">
    <property type="entry name" value="AAA"/>
    <property type="match status" value="2"/>
</dbReference>
<evidence type="ECO:0000259" key="10">
    <source>
        <dbReference type="PROSITE" id="PS50893"/>
    </source>
</evidence>
<dbReference type="Pfam" id="PF00664">
    <property type="entry name" value="ABC_membrane"/>
    <property type="match status" value="2"/>
</dbReference>
<evidence type="ECO:0000256" key="9">
    <source>
        <dbReference type="SAM" id="Phobius"/>
    </source>
</evidence>
<feature type="domain" description="ABC transmembrane type-1" evidence="11">
    <location>
        <begin position="303"/>
        <end position="632"/>
    </location>
</feature>
<feature type="domain" description="ABC transmembrane type-1" evidence="11">
    <location>
        <begin position="1107"/>
        <end position="1347"/>
    </location>
</feature>
<keyword evidence="5" id="KW-0067">ATP-binding</keyword>
<evidence type="ECO:0000313" key="12">
    <source>
        <dbReference type="EMBL" id="KJA26590.1"/>
    </source>
</evidence>
<keyword evidence="3 9" id="KW-0812">Transmembrane</keyword>
<feature type="transmembrane region" description="Helical" evidence="9">
    <location>
        <begin position="99"/>
        <end position="121"/>
    </location>
</feature>
<keyword evidence="7 9" id="KW-0472">Membrane</keyword>
<keyword evidence="4" id="KW-0547">Nucleotide-binding</keyword>
<dbReference type="InterPro" id="IPR003593">
    <property type="entry name" value="AAA+_ATPase"/>
</dbReference>
<name>A0A0D2Q4T3_HYPSF</name>
<evidence type="ECO:0000256" key="6">
    <source>
        <dbReference type="ARBA" id="ARBA00022989"/>
    </source>
</evidence>
<dbReference type="CDD" id="cd18596">
    <property type="entry name" value="ABC_6TM_VMR1_D1_like"/>
    <property type="match status" value="1"/>
</dbReference>
<dbReference type="STRING" id="945553.A0A0D2Q4T3"/>
<dbReference type="GO" id="GO:0140359">
    <property type="term" value="F:ABC-type transporter activity"/>
    <property type="evidence" value="ECO:0007669"/>
    <property type="project" value="InterPro"/>
</dbReference>
<feature type="transmembrane region" description="Helical" evidence="9">
    <location>
        <begin position="491"/>
        <end position="509"/>
    </location>
</feature>
<dbReference type="Gene3D" id="3.40.50.300">
    <property type="entry name" value="P-loop containing nucleotide triphosphate hydrolases"/>
    <property type="match status" value="2"/>
</dbReference>
<dbReference type="EMBL" id="KN817527">
    <property type="protein sequence ID" value="KJA26590.1"/>
    <property type="molecule type" value="Genomic_DNA"/>
</dbReference>
<dbReference type="GO" id="GO:0016020">
    <property type="term" value="C:membrane"/>
    <property type="evidence" value="ECO:0007669"/>
    <property type="project" value="UniProtKB-SubCell"/>
</dbReference>
<feature type="transmembrane region" description="Helical" evidence="9">
    <location>
        <begin position="1193"/>
        <end position="1216"/>
    </location>
</feature>
<dbReference type="PROSITE" id="PS50893">
    <property type="entry name" value="ABC_TRANSPORTER_2"/>
    <property type="match status" value="2"/>
</dbReference>
<feature type="region of interest" description="Disordered" evidence="8">
    <location>
        <begin position="1506"/>
        <end position="1544"/>
    </location>
</feature>
<feature type="region of interest" description="Disordered" evidence="8">
    <location>
        <begin position="400"/>
        <end position="440"/>
    </location>
</feature>
<dbReference type="CDD" id="cd03244">
    <property type="entry name" value="ABCC_MRP_domain2"/>
    <property type="match status" value="1"/>
</dbReference>
<reference evidence="13" key="1">
    <citation type="submission" date="2014-04" db="EMBL/GenBank/DDBJ databases">
        <title>Evolutionary Origins and Diversification of the Mycorrhizal Mutualists.</title>
        <authorList>
            <consortium name="DOE Joint Genome Institute"/>
            <consortium name="Mycorrhizal Genomics Consortium"/>
            <person name="Kohler A."/>
            <person name="Kuo A."/>
            <person name="Nagy L.G."/>
            <person name="Floudas D."/>
            <person name="Copeland A."/>
            <person name="Barry K.W."/>
            <person name="Cichocki N."/>
            <person name="Veneault-Fourrey C."/>
            <person name="LaButti K."/>
            <person name="Lindquist E.A."/>
            <person name="Lipzen A."/>
            <person name="Lundell T."/>
            <person name="Morin E."/>
            <person name="Murat C."/>
            <person name="Riley R."/>
            <person name="Ohm R."/>
            <person name="Sun H."/>
            <person name="Tunlid A."/>
            <person name="Henrissat B."/>
            <person name="Grigoriev I.V."/>
            <person name="Hibbett D.S."/>
            <person name="Martin F."/>
        </authorList>
    </citation>
    <scope>NUCLEOTIDE SEQUENCE [LARGE SCALE GENOMIC DNA]</scope>
    <source>
        <strain evidence="13">FD-334 SS-4</strain>
    </source>
</reference>
<dbReference type="CDD" id="cd03250">
    <property type="entry name" value="ABCC_MRP_domain1"/>
    <property type="match status" value="1"/>
</dbReference>
<feature type="compositionally biased region" description="Low complexity" evidence="8">
    <location>
        <begin position="1507"/>
        <end position="1527"/>
    </location>
</feature>
<accession>A0A0D2Q4T3</accession>
<feature type="domain" description="ABC transporter" evidence="10">
    <location>
        <begin position="720"/>
        <end position="954"/>
    </location>
</feature>
<feature type="transmembrane region" description="Helical" evidence="9">
    <location>
        <begin position="1105"/>
        <end position="1130"/>
    </location>
</feature>
<feature type="region of interest" description="Disordered" evidence="8">
    <location>
        <begin position="966"/>
        <end position="985"/>
    </location>
</feature>
<feature type="compositionally biased region" description="Acidic residues" evidence="8">
    <location>
        <begin position="968"/>
        <end position="978"/>
    </location>
</feature>
<evidence type="ECO:0008006" key="14">
    <source>
        <dbReference type="Google" id="ProtNLM"/>
    </source>
</evidence>
<dbReference type="CDD" id="cd18604">
    <property type="entry name" value="ABC_6TM_VMR1_D2_like"/>
    <property type="match status" value="1"/>
</dbReference>
<keyword evidence="13" id="KW-1185">Reference proteome</keyword>
<keyword evidence="2" id="KW-0813">Transport</keyword>
<dbReference type="OMA" id="MGYAKPL"/>
<dbReference type="Proteomes" id="UP000054270">
    <property type="component" value="Unassembled WGS sequence"/>
</dbReference>
<comment type="subcellular location">
    <subcellularLocation>
        <location evidence="1">Membrane</location>
    </subcellularLocation>
</comment>
<evidence type="ECO:0000256" key="2">
    <source>
        <dbReference type="ARBA" id="ARBA00022448"/>
    </source>
</evidence>
<feature type="compositionally biased region" description="Basic and acidic residues" evidence="8">
    <location>
        <begin position="431"/>
        <end position="440"/>
    </location>
</feature>
<gene>
    <name evidence="12" type="ORF">HYPSUDRAFT_84464</name>
</gene>
<evidence type="ECO:0000259" key="11">
    <source>
        <dbReference type="PROSITE" id="PS50929"/>
    </source>
</evidence>
<dbReference type="InterPro" id="IPR003439">
    <property type="entry name" value="ABC_transporter-like_ATP-bd"/>
</dbReference>
<feature type="transmembrane region" description="Helical" evidence="9">
    <location>
        <begin position="20"/>
        <end position="40"/>
    </location>
</feature>